<dbReference type="RefSeq" id="WP_342741483.1">
    <property type="nucleotide sequence ID" value="NZ_FNTX01000002.1"/>
</dbReference>
<keyword evidence="3" id="KW-1185">Reference proteome</keyword>
<protein>
    <submittedName>
        <fullName evidence="2">Sugar kinase of the NBD/HSP70 family, may contain an N-terminal HTH domain</fullName>
    </submittedName>
</protein>
<comment type="similarity">
    <text evidence="1">Belongs to the ROK (NagC/XylR) family.</text>
</comment>
<dbReference type="Gene3D" id="1.10.10.10">
    <property type="entry name" value="Winged helix-like DNA-binding domain superfamily/Winged helix DNA-binding domain"/>
    <property type="match status" value="1"/>
</dbReference>
<evidence type="ECO:0000313" key="2">
    <source>
        <dbReference type="EMBL" id="SEF00765.1"/>
    </source>
</evidence>
<sequence length="400" mass="40441">MLLTHLEEIVTQHAATTPRAAGAGALLQLLRDGAGRTRADLVAETGLGRSAVTLRVDALLRTGLLGAEAGSSTGGRPPTTVRFDPGARTILAVDLGAAHLAVAVTDLAGVVLTERREQIDISAGPDQVLDLVRRSGTELLSSVPCTPLAGVGVGLPGPVEHSTGRPRTPPIMPGWDGADVPGILGAAFDVPVLVDNDVDLMALGEHTQIYPDTQHLMFVKVATGVGAGIIAGGSLLRGADGAAGDLGHVAVPGGAPVRCTCGNSGCLEALASAGAVVRALQSAGRAVRSADEVLALVADGDREAERRVHLAGQSLGAVLASCVNLLNPSVIVVGGPLATEASPMFAGIEEMVRSRSLPLATAQLRVVPSRTRGRSALVGASRAVADHVLAPAAVDRLTEA</sequence>
<dbReference type="PANTHER" id="PTHR18964">
    <property type="entry name" value="ROK (REPRESSOR, ORF, KINASE) FAMILY"/>
    <property type="match status" value="1"/>
</dbReference>
<dbReference type="InterPro" id="IPR000600">
    <property type="entry name" value="ROK"/>
</dbReference>
<dbReference type="InterPro" id="IPR043129">
    <property type="entry name" value="ATPase_NBD"/>
</dbReference>
<dbReference type="GO" id="GO:0016301">
    <property type="term" value="F:kinase activity"/>
    <property type="evidence" value="ECO:0007669"/>
    <property type="project" value="UniProtKB-KW"/>
</dbReference>
<dbReference type="InterPro" id="IPR036390">
    <property type="entry name" value="WH_DNA-bd_sf"/>
</dbReference>
<reference evidence="3" key="1">
    <citation type="submission" date="2016-10" db="EMBL/GenBank/DDBJ databases">
        <authorList>
            <person name="Varghese N."/>
            <person name="Submissions S."/>
        </authorList>
    </citation>
    <scope>NUCLEOTIDE SEQUENCE [LARGE SCALE GENOMIC DNA]</scope>
    <source>
        <strain evidence="3">DSM 21368</strain>
    </source>
</reference>
<dbReference type="STRING" id="648782.SAMN04488554_4324"/>
<dbReference type="Pfam" id="PF00480">
    <property type="entry name" value="ROK"/>
    <property type="match status" value="1"/>
</dbReference>
<dbReference type="InterPro" id="IPR036388">
    <property type="entry name" value="WH-like_DNA-bd_sf"/>
</dbReference>
<evidence type="ECO:0000313" key="3">
    <source>
        <dbReference type="Proteomes" id="UP000199220"/>
    </source>
</evidence>
<dbReference type="PROSITE" id="PS01125">
    <property type="entry name" value="ROK"/>
    <property type="match status" value="1"/>
</dbReference>
<dbReference type="EMBL" id="FNTX01000002">
    <property type="protein sequence ID" value="SEF00765.1"/>
    <property type="molecule type" value="Genomic_DNA"/>
</dbReference>
<proteinExistence type="inferred from homology"/>
<dbReference type="PANTHER" id="PTHR18964:SF173">
    <property type="entry name" value="GLUCOKINASE"/>
    <property type="match status" value="1"/>
</dbReference>
<organism evidence="2 3">
    <name type="scientific">Ruania alba</name>
    <dbReference type="NCBI Taxonomy" id="648782"/>
    <lineage>
        <taxon>Bacteria</taxon>
        <taxon>Bacillati</taxon>
        <taxon>Actinomycetota</taxon>
        <taxon>Actinomycetes</taxon>
        <taxon>Micrococcales</taxon>
        <taxon>Ruaniaceae</taxon>
        <taxon>Ruania</taxon>
    </lineage>
</organism>
<keyword evidence="2" id="KW-0808">Transferase</keyword>
<gene>
    <name evidence="2" type="ORF">SAMN04488554_4324</name>
</gene>
<evidence type="ECO:0000256" key="1">
    <source>
        <dbReference type="ARBA" id="ARBA00006479"/>
    </source>
</evidence>
<name>A0A1H5NGR4_9MICO</name>
<dbReference type="Gene3D" id="3.30.420.40">
    <property type="match status" value="2"/>
</dbReference>
<dbReference type="SUPFAM" id="SSF53067">
    <property type="entry name" value="Actin-like ATPase domain"/>
    <property type="match status" value="1"/>
</dbReference>
<dbReference type="InterPro" id="IPR049874">
    <property type="entry name" value="ROK_cs"/>
</dbReference>
<accession>A0A1H5NGR4</accession>
<dbReference type="SUPFAM" id="SSF46785">
    <property type="entry name" value="Winged helix' DNA-binding domain"/>
    <property type="match status" value="1"/>
</dbReference>
<dbReference type="AlphaFoldDB" id="A0A1H5NGR4"/>
<dbReference type="Proteomes" id="UP000199220">
    <property type="component" value="Unassembled WGS sequence"/>
</dbReference>
<keyword evidence="2" id="KW-0418">Kinase</keyword>